<dbReference type="InterPro" id="IPR036890">
    <property type="entry name" value="HATPase_C_sf"/>
</dbReference>
<evidence type="ECO:0000256" key="4">
    <source>
        <dbReference type="ARBA" id="ARBA00022679"/>
    </source>
</evidence>
<evidence type="ECO:0000256" key="1">
    <source>
        <dbReference type="ARBA" id="ARBA00000085"/>
    </source>
</evidence>
<dbReference type="GO" id="GO:0004673">
    <property type="term" value="F:protein histidine kinase activity"/>
    <property type="evidence" value="ECO:0007669"/>
    <property type="project" value="UniProtKB-EC"/>
</dbReference>
<reference evidence="10 11" key="1">
    <citation type="submission" date="2020-07" db="EMBL/GenBank/DDBJ databases">
        <title>Sequencing the genomes of 1000 actinobacteria strains.</title>
        <authorList>
            <person name="Klenk H.-P."/>
        </authorList>
    </citation>
    <scope>NUCLEOTIDE SEQUENCE [LARGE SCALE GENOMIC DNA]</scope>
    <source>
        <strain evidence="10 11">DSM 45763</strain>
    </source>
</reference>
<dbReference type="PANTHER" id="PTHR45436:SF5">
    <property type="entry name" value="SENSOR HISTIDINE KINASE TRCS"/>
    <property type="match status" value="1"/>
</dbReference>
<evidence type="ECO:0000256" key="2">
    <source>
        <dbReference type="ARBA" id="ARBA00012438"/>
    </source>
</evidence>
<evidence type="ECO:0000313" key="10">
    <source>
        <dbReference type="EMBL" id="NYF40529.1"/>
    </source>
</evidence>
<keyword evidence="5" id="KW-0812">Transmembrane</keyword>
<keyword evidence="7" id="KW-1133">Transmembrane helix</keyword>
<dbReference type="SUPFAM" id="SSF55874">
    <property type="entry name" value="ATPase domain of HSP90 chaperone/DNA topoisomerase II/histidine kinase"/>
    <property type="match status" value="1"/>
</dbReference>
<dbReference type="EC" id="2.7.13.3" evidence="2"/>
<feature type="compositionally biased region" description="Low complexity" evidence="8">
    <location>
        <begin position="637"/>
        <end position="658"/>
    </location>
</feature>
<name>A0A852UWC5_9ACTN</name>
<evidence type="ECO:0000256" key="5">
    <source>
        <dbReference type="ARBA" id="ARBA00022692"/>
    </source>
</evidence>
<keyword evidence="11" id="KW-1185">Reference proteome</keyword>
<protein>
    <recommendedName>
        <fullName evidence="2">histidine kinase</fullName>
        <ecNumber evidence="2">2.7.13.3</ecNumber>
    </recommendedName>
</protein>
<dbReference type="AlphaFoldDB" id="A0A852UWC5"/>
<feature type="compositionally biased region" description="Low complexity" evidence="8">
    <location>
        <begin position="685"/>
        <end position="701"/>
    </location>
</feature>
<dbReference type="Gene3D" id="3.30.565.10">
    <property type="entry name" value="Histidine kinase-like ATPase, C-terminal domain"/>
    <property type="match status" value="1"/>
</dbReference>
<evidence type="ECO:0000256" key="7">
    <source>
        <dbReference type="ARBA" id="ARBA00022989"/>
    </source>
</evidence>
<feature type="region of interest" description="Disordered" evidence="8">
    <location>
        <begin position="621"/>
        <end position="737"/>
    </location>
</feature>
<keyword evidence="7" id="KW-0472">Membrane</keyword>
<dbReference type="SMART" id="SM00387">
    <property type="entry name" value="HATPase_c"/>
    <property type="match status" value="1"/>
</dbReference>
<dbReference type="PROSITE" id="PS50109">
    <property type="entry name" value="HIS_KIN"/>
    <property type="match status" value="1"/>
</dbReference>
<dbReference type="InterPro" id="IPR013587">
    <property type="entry name" value="Nitrate/nitrite_sensing"/>
</dbReference>
<dbReference type="Proteomes" id="UP000576393">
    <property type="component" value="Unassembled WGS sequence"/>
</dbReference>
<evidence type="ECO:0000256" key="8">
    <source>
        <dbReference type="SAM" id="MobiDB-lite"/>
    </source>
</evidence>
<proteinExistence type="predicted"/>
<evidence type="ECO:0000256" key="3">
    <source>
        <dbReference type="ARBA" id="ARBA00022553"/>
    </source>
</evidence>
<sequence length="737" mass="78852">MRGLMGDRKPSIKVKIFTLLLVPIVSLVAIWGFAAALTLQSGLELLRASKGYEYGVVPTRALTTALQHERLLSLAYLGGSGSRAELDAQRSRTNAARAELERLTPLLEENSTPAVWERSSRLRVALDRLTEIRSGVDTRTATRITTLDAYSALVGSAFDAYSKISSADPALADQMRAVVMVGRSREMLSRQAALISGAVASKTMSAAERTRFGELASSRKLLYSLGFDQFDAELRELYRKLEGSPVYLAFGRVEHTALTGGRPDSFWAANAKALSDSFDDLGGQASKLLTERSGPVATGILARIGIAGGLGLVAVAFSVFISVRFGGRLAAELGGLQRAALDLAHRRLPDVVERLRKGEDVCSEVRELDHGTTAEVANVGRAFSSVQRTAVEAAVGQAELRKAVNKVFVNLARRSQSLLHRQLAMLEAMEKRAGDPDTLEELFAIDHLTTRMRRHSEGLIILSGAVPGRGWRTPVMVYDVVRAAVEEVEDYQRVTVAVPPGPCVQGTVATDVIHLVAELVENAAVFSPPNTTVRVGGEVVARGYTIEVEDRGLGMAPEEMARLNERLAGPPEFDLADSDRLGLVVVTQLAARHGIRVTLRPSPFGGTTAIVLLPNELMAEPSASRTAHRTDAERLSPVGLPRRVRRAAPALTAPSPALSAPPAPPAPSAQPPAPSGRPSVPPPTSSSVPSVPSVPPTLSVPSAPPPARDETPEPVTGNLLTSFRNGWHRAEQEKGVE</sequence>
<keyword evidence="6 10" id="KW-0418">Kinase</keyword>
<dbReference type="GO" id="GO:0005886">
    <property type="term" value="C:plasma membrane"/>
    <property type="evidence" value="ECO:0007669"/>
    <property type="project" value="TreeGrafter"/>
</dbReference>
<feature type="compositionally biased region" description="Basic and acidic residues" evidence="8">
    <location>
        <begin position="728"/>
        <end position="737"/>
    </location>
</feature>
<dbReference type="Pfam" id="PF08376">
    <property type="entry name" value="NIT"/>
    <property type="match status" value="1"/>
</dbReference>
<dbReference type="InterPro" id="IPR003594">
    <property type="entry name" value="HATPase_dom"/>
</dbReference>
<dbReference type="PANTHER" id="PTHR45436">
    <property type="entry name" value="SENSOR HISTIDINE KINASE YKOH"/>
    <property type="match status" value="1"/>
</dbReference>
<feature type="domain" description="Histidine kinase" evidence="9">
    <location>
        <begin position="512"/>
        <end position="617"/>
    </location>
</feature>
<dbReference type="EMBL" id="JACCCO010000001">
    <property type="protein sequence ID" value="NYF40529.1"/>
    <property type="molecule type" value="Genomic_DNA"/>
</dbReference>
<dbReference type="InterPro" id="IPR005467">
    <property type="entry name" value="His_kinase_dom"/>
</dbReference>
<comment type="caution">
    <text evidence="10">The sequence shown here is derived from an EMBL/GenBank/DDBJ whole genome shotgun (WGS) entry which is preliminary data.</text>
</comment>
<evidence type="ECO:0000313" key="11">
    <source>
        <dbReference type="Proteomes" id="UP000576393"/>
    </source>
</evidence>
<organism evidence="10 11">
    <name type="scientific">Streptosporangium sandarakinum</name>
    <dbReference type="NCBI Taxonomy" id="1260955"/>
    <lineage>
        <taxon>Bacteria</taxon>
        <taxon>Bacillati</taxon>
        <taxon>Actinomycetota</taxon>
        <taxon>Actinomycetes</taxon>
        <taxon>Streptosporangiales</taxon>
        <taxon>Streptosporangiaceae</taxon>
        <taxon>Streptosporangium</taxon>
    </lineage>
</organism>
<dbReference type="InterPro" id="IPR050428">
    <property type="entry name" value="TCS_sensor_his_kinase"/>
</dbReference>
<keyword evidence="4" id="KW-0808">Transferase</keyword>
<evidence type="ECO:0000256" key="6">
    <source>
        <dbReference type="ARBA" id="ARBA00022777"/>
    </source>
</evidence>
<keyword evidence="3" id="KW-0597">Phosphoprotein</keyword>
<comment type="catalytic activity">
    <reaction evidence="1">
        <text>ATP + protein L-histidine = ADP + protein N-phospho-L-histidine.</text>
        <dbReference type="EC" id="2.7.13.3"/>
    </reaction>
</comment>
<dbReference type="RefSeq" id="WP_179820373.1">
    <property type="nucleotide sequence ID" value="NZ_JACCCO010000001.1"/>
</dbReference>
<dbReference type="Pfam" id="PF02518">
    <property type="entry name" value="HATPase_c"/>
    <property type="match status" value="1"/>
</dbReference>
<accession>A0A852UWC5</accession>
<gene>
    <name evidence="10" type="ORF">HDA43_002688</name>
</gene>
<feature type="compositionally biased region" description="Pro residues" evidence="8">
    <location>
        <begin position="659"/>
        <end position="684"/>
    </location>
</feature>
<evidence type="ECO:0000259" key="9">
    <source>
        <dbReference type="PROSITE" id="PS50109"/>
    </source>
</evidence>
<dbReference type="GO" id="GO:0000160">
    <property type="term" value="P:phosphorelay signal transduction system"/>
    <property type="evidence" value="ECO:0007669"/>
    <property type="project" value="TreeGrafter"/>
</dbReference>